<sequence length="188" mass="19419">MENREGPNGRRGGGCHGEAARGGGRGGRRGGKHNYEQGRGPGRAAAGDPQGRPRNGEEGWGGGRGRHNGDESPRLGVTAARETAMKAGAVAEGRITAAKAPALGSQLARETARKQMPAAVEALEATPSKQDSALEARAISPCSKRRAASGMVPQGMMQAFPSRMESGRRPTAGGKSGRTARKEMPALE</sequence>
<gene>
    <name evidence="2" type="ORF">PVAP13_7NG005479</name>
</gene>
<reference evidence="2" key="1">
    <citation type="submission" date="2020-05" db="EMBL/GenBank/DDBJ databases">
        <title>WGS assembly of Panicum virgatum.</title>
        <authorList>
            <person name="Lovell J.T."/>
            <person name="Jenkins J."/>
            <person name="Shu S."/>
            <person name="Juenger T.E."/>
            <person name="Schmutz J."/>
        </authorList>
    </citation>
    <scope>NUCLEOTIDE SEQUENCE</scope>
    <source>
        <strain evidence="2">AP13</strain>
    </source>
</reference>
<protein>
    <submittedName>
        <fullName evidence="2">Uncharacterized protein</fullName>
    </submittedName>
</protein>
<evidence type="ECO:0000313" key="3">
    <source>
        <dbReference type="Proteomes" id="UP000823388"/>
    </source>
</evidence>
<name>A0A8T0PRM8_PANVG</name>
<dbReference type="EMBL" id="CM029050">
    <property type="protein sequence ID" value="KAG2565007.1"/>
    <property type="molecule type" value="Genomic_DNA"/>
</dbReference>
<keyword evidence="3" id="KW-1185">Reference proteome</keyword>
<comment type="caution">
    <text evidence="2">The sequence shown here is derived from an EMBL/GenBank/DDBJ whole genome shotgun (WGS) entry which is preliminary data.</text>
</comment>
<accession>A0A8T0PRM8</accession>
<feature type="region of interest" description="Disordered" evidence="1">
    <location>
        <begin position="1"/>
        <end position="83"/>
    </location>
</feature>
<feature type="region of interest" description="Disordered" evidence="1">
    <location>
        <begin position="124"/>
        <end position="188"/>
    </location>
</feature>
<dbReference type="Proteomes" id="UP000823388">
    <property type="component" value="Chromosome 7N"/>
</dbReference>
<feature type="compositionally biased region" description="Low complexity" evidence="1">
    <location>
        <begin position="42"/>
        <end position="53"/>
    </location>
</feature>
<feature type="compositionally biased region" description="Gly residues" evidence="1">
    <location>
        <begin position="9"/>
        <end position="25"/>
    </location>
</feature>
<evidence type="ECO:0000313" key="2">
    <source>
        <dbReference type="EMBL" id="KAG2565007.1"/>
    </source>
</evidence>
<proteinExistence type="predicted"/>
<evidence type="ECO:0000256" key="1">
    <source>
        <dbReference type="SAM" id="MobiDB-lite"/>
    </source>
</evidence>
<dbReference type="AlphaFoldDB" id="A0A8T0PRM8"/>
<organism evidence="2 3">
    <name type="scientific">Panicum virgatum</name>
    <name type="common">Blackwell switchgrass</name>
    <dbReference type="NCBI Taxonomy" id="38727"/>
    <lineage>
        <taxon>Eukaryota</taxon>
        <taxon>Viridiplantae</taxon>
        <taxon>Streptophyta</taxon>
        <taxon>Embryophyta</taxon>
        <taxon>Tracheophyta</taxon>
        <taxon>Spermatophyta</taxon>
        <taxon>Magnoliopsida</taxon>
        <taxon>Liliopsida</taxon>
        <taxon>Poales</taxon>
        <taxon>Poaceae</taxon>
        <taxon>PACMAD clade</taxon>
        <taxon>Panicoideae</taxon>
        <taxon>Panicodae</taxon>
        <taxon>Paniceae</taxon>
        <taxon>Panicinae</taxon>
        <taxon>Panicum</taxon>
        <taxon>Panicum sect. Hiantes</taxon>
    </lineage>
</organism>